<evidence type="ECO:0000313" key="16">
    <source>
        <dbReference type="Proteomes" id="UP000813824"/>
    </source>
</evidence>
<evidence type="ECO:0000256" key="4">
    <source>
        <dbReference type="ARBA" id="ARBA00022692"/>
    </source>
</evidence>
<dbReference type="Gene3D" id="2.60.40.150">
    <property type="entry name" value="C2 domain"/>
    <property type="match status" value="5"/>
</dbReference>
<comment type="subcellular location">
    <subcellularLocation>
        <location evidence="1">Endoplasmic reticulum membrane</location>
    </subcellularLocation>
</comment>
<dbReference type="Pfam" id="PF24920">
    <property type="entry name" value="C2_TCB1"/>
    <property type="match status" value="1"/>
</dbReference>
<evidence type="ECO:0000256" key="9">
    <source>
        <dbReference type="ARBA" id="ARBA00023121"/>
    </source>
</evidence>
<keyword evidence="16" id="KW-1185">Reference proteome</keyword>
<dbReference type="CDD" id="cd04044">
    <property type="entry name" value="C2A_Tricalbin-like"/>
    <property type="match status" value="1"/>
</dbReference>
<feature type="compositionally biased region" description="Polar residues" evidence="11">
    <location>
        <begin position="1348"/>
        <end position="1360"/>
    </location>
</feature>
<keyword evidence="9" id="KW-0446">Lipid-binding</keyword>
<dbReference type="EMBL" id="JAEVFJ010000042">
    <property type="protein sequence ID" value="KAH8086661.1"/>
    <property type="molecule type" value="Genomic_DNA"/>
</dbReference>
<feature type="compositionally biased region" description="Basic and acidic residues" evidence="11">
    <location>
        <begin position="93"/>
        <end position="103"/>
    </location>
</feature>
<feature type="region of interest" description="Disordered" evidence="11">
    <location>
        <begin position="22"/>
        <end position="52"/>
    </location>
</feature>
<dbReference type="GO" id="GO:0006869">
    <property type="term" value="P:lipid transport"/>
    <property type="evidence" value="ECO:0007669"/>
    <property type="project" value="UniProtKB-KW"/>
</dbReference>
<dbReference type="InterPro" id="IPR056910">
    <property type="entry name" value="TCB1-3_C2"/>
</dbReference>
<feature type="region of interest" description="Disordered" evidence="11">
    <location>
        <begin position="92"/>
        <end position="120"/>
    </location>
</feature>
<feature type="compositionally biased region" description="Polar residues" evidence="11">
    <location>
        <begin position="877"/>
        <end position="889"/>
    </location>
</feature>
<keyword evidence="3" id="KW-0597">Phosphoprotein</keyword>
<reference evidence="15" key="1">
    <citation type="journal article" date="2021" name="New Phytol.">
        <title>Evolutionary innovations through gain and loss of genes in the ectomycorrhizal Boletales.</title>
        <authorList>
            <person name="Wu G."/>
            <person name="Miyauchi S."/>
            <person name="Morin E."/>
            <person name="Kuo A."/>
            <person name="Drula E."/>
            <person name="Varga T."/>
            <person name="Kohler A."/>
            <person name="Feng B."/>
            <person name="Cao Y."/>
            <person name="Lipzen A."/>
            <person name="Daum C."/>
            <person name="Hundley H."/>
            <person name="Pangilinan J."/>
            <person name="Johnson J."/>
            <person name="Barry K."/>
            <person name="LaButti K."/>
            <person name="Ng V."/>
            <person name="Ahrendt S."/>
            <person name="Min B."/>
            <person name="Choi I.G."/>
            <person name="Park H."/>
            <person name="Plett J.M."/>
            <person name="Magnuson J."/>
            <person name="Spatafora J.W."/>
            <person name="Nagy L.G."/>
            <person name="Henrissat B."/>
            <person name="Grigoriev I.V."/>
            <person name="Yang Z.L."/>
            <person name="Xu J."/>
            <person name="Martin F.M."/>
        </authorList>
    </citation>
    <scope>NUCLEOTIDE SEQUENCE</scope>
    <source>
        <strain evidence="15">KKN 215</strain>
    </source>
</reference>
<feature type="compositionally biased region" description="Polar residues" evidence="11">
    <location>
        <begin position="918"/>
        <end position="942"/>
    </location>
</feature>
<dbReference type="Pfam" id="PF00168">
    <property type="entry name" value="C2"/>
    <property type="match status" value="5"/>
</dbReference>
<keyword evidence="8" id="KW-0445">Lipid transport</keyword>
<evidence type="ECO:0000256" key="3">
    <source>
        <dbReference type="ARBA" id="ARBA00022553"/>
    </source>
</evidence>
<keyword evidence="2" id="KW-0813">Transport</keyword>
<dbReference type="CDD" id="cd04045">
    <property type="entry name" value="C2C_Tricalbin-like"/>
    <property type="match status" value="1"/>
</dbReference>
<feature type="domain" description="C2" evidence="13">
    <location>
        <begin position="715"/>
        <end position="836"/>
    </location>
</feature>
<feature type="compositionally biased region" description="Low complexity" evidence="11">
    <location>
        <begin position="954"/>
        <end position="980"/>
    </location>
</feature>
<feature type="domain" description="SMP-LTD" evidence="14">
    <location>
        <begin position="236"/>
        <end position="438"/>
    </location>
</feature>
<feature type="region of interest" description="Disordered" evidence="11">
    <location>
        <begin position="874"/>
        <end position="987"/>
    </location>
</feature>
<keyword evidence="6" id="KW-0256">Endoplasmic reticulum</keyword>
<gene>
    <name evidence="15" type="ORF">BXZ70DRAFT_552799</name>
</gene>
<dbReference type="OrthoDB" id="1029639at2759"/>
<evidence type="ECO:0000256" key="12">
    <source>
        <dbReference type="SAM" id="Phobius"/>
    </source>
</evidence>
<evidence type="ECO:0000256" key="10">
    <source>
        <dbReference type="ARBA" id="ARBA00023136"/>
    </source>
</evidence>
<dbReference type="GO" id="GO:0008289">
    <property type="term" value="F:lipid binding"/>
    <property type="evidence" value="ECO:0007669"/>
    <property type="project" value="UniProtKB-KW"/>
</dbReference>
<dbReference type="InterPro" id="IPR000008">
    <property type="entry name" value="C2_dom"/>
</dbReference>
<evidence type="ECO:0000259" key="13">
    <source>
        <dbReference type="PROSITE" id="PS50004"/>
    </source>
</evidence>
<dbReference type="InterPro" id="IPR052455">
    <property type="entry name" value="Tricalbin_domain"/>
</dbReference>
<proteinExistence type="predicted"/>
<dbReference type="PROSITE" id="PS51847">
    <property type="entry name" value="SMP"/>
    <property type="match status" value="1"/>
</dbReference>
<keyword evidence="7 12" id="KW-1133">Transmembrane helix</keyword>
<evidence type="ECO:0000256" key="11">
    <source>
        <dbReference type="SAM" id="MobiDB-lite"/>
    </source>
</evidence>
<dbReference type="InterPro" id="IPR031468">
    <property type="entry name" value="SMP_LBD"/>
</dbReference>
<sequence length="1530" mass="167977">MATLQPDGQQANNQQLEAILQLDQGKNGAPVHSFNPEDTPQQKAAAAGKNRGQLKSIIGVHDQEPRSGVKELSIDPGNSGVIPTITVENADVVDEKSSEDKSTDAQQAGEVPVDAQIPGALPSAPAPAIPDWYKIGWRAVSGIDEPVATEGEGKHKYILDAFLHEQYYGEWYHSAGVIVTTVIVTHFLSRFNFGLGWILIVLAFASTYYSTTTARFRIRARDDIQRELVKSRLLSEHESADWLNNFLDRFWLIYEPVLAMSITATVDQVLSTNCPTFLDSLRLTHFTLGKKAPQIVRVRTHPQTAEDIVMMDWTFSFIPHDTSDKPGNKNKNPKIILAVRMGKGVASATIPVLVENMSFSGIMRVRMKLMTNFPHIQLVDLSFLEKPVFDYVLKPVGGETFGFDVGNIPGLSSFIREMIHSIMGPMMYDPNVFTLNLEQLLSGEPLDTAIGVLQVFVRGARGIRGSKIGGGTPDPFVSLNLNNRGEVAKTHYKSNTTNPSWHETKFLLVNSLQESLILNVMDYNDHLKNSQLGSVTFDLSKLLEDSSQEGIETPILKEGKEKGVLRFDVNFYPVLKPQVDGSGVVEELPETSVGIVRLTIHQAKGLDGSKVLSGDLSPFVKVNLGSQTIHKTPVRKHTDAPVWESAAEFLCSDKASSVITVKVIDDRDFLKDPVIGYLSIRLEDLLEAKKKAAGRDWWPLSGCKSGKVRMSAEWKPLNMAGSLHGVDSYVPPIGVVRLWLKKAVDVKNVEAGLGGKSDPYVRVQIHNVTVGRTEVVNNNLSPVWDQILYIPVHNLKEVMLLECMDYQHLTKDRLLGYVDLRVADLAAKSDESGFTSLGKIYREDNIKLDKGGFKGQLFYEAEFIPATRIKGMKFDSKPNQVQQAAQSGYDTEGGGTVESDDGESSSDEEAQAVPHGVTIQSPVSPPNSADPTANGTSATSVKSPTRRTHKKSSSTDTTGTVTTPAGSVSQSRSVSVQSNNVEEEGVEMSTEELLQHQSGIVVFNIVSGHLQKKARLEVLLDDAYWPAFSTVRPPSTNAHWDTIGEGFIKELDFGRVWLRLDVADEGDKDDIIAEWRGDAKGFLQQTLGGPATFTLQDVDDEDKSSTVVIECRYMPVPVTLEPRESINNMGLLNVTLMNGVDIMASDRNGKSDPFAVLSLNGRRVYKSQTKKKTLKPVWDENFDVQVPSRVGAEFLVELFDWNQIEQAKSLGVGKIDLVSIEPFEPVERTIPLYSDKHGQQGHVTVRLNFRPEIIVKARKNTSTFSTAGRAMTQIGALPVGAGKGVVHGFTGVFKRDRNKSTTSESEDEAITPTPATAVIMPPLQEKKSDGGLSSRRSIPELAAGQASRPLNGSTLSTSGFTAAAPDDDGDGQQREGILRVTVIDAKDITMTDVKPYVTLRVGDKERKTKHLGKTETPEWGETLEFSAGPAQPTIFAWIYDHKTLGKDKLLGSAQADIWRHLKPGVSSSAEVLLELREGQGLLRLRLDFDATGQALRRRRSSISSINAEARAPVPSPSRFSLSRRSKPVDD</sequence>
<name>A0A8K0UFU0_9AGAR</name>
<evidence type="ECO:0000256" key="7">
    <source>
        <dbReference type="ARBA" id="ARBA00022989"/>
    </source>
</evidence>
<dbReference type="CDD" id="cd04040">
    <property type="entry name" value="C2D_Tricalbin-like"/>
    <property type="match status" value="1"/>
</dbReference>
<evidence type="ECO:0000256" key="1">
    <source>
        <dbReference type="ARBA" id="ARBA00004586"/>
    </source>
</evidence>
<feature type="transmembrane region" description="Helical" evidence="12">
    <location>
        <begin position="194"/>
        <end position="211"/>
    </location>
</feature>
<dbReference type="PANTHER" id="PTHR46980:SF2">
    <property type="entry name" value="TRICALBIN-1-RELATED"/>
    <property type="match status" value="1"/>
</dbReference>
<dbReference type="InterPro" id="IPR037762">
    <property type="entry name" value="C2C_Tricalbin"/>
</dbReference>
<dbReference type="SMART" id="SM00239">
    <property type="entry name" value="C2"/>
    <property type="match status" value="5"/>
</dbReference>
<feature type="domain" description="C2" evidence="13">
    <location>
        <begin position="1357"/>
        <end position="1472"/>
    </location>
</feature>
<evidence type="ECO:0000256" key="2">
    <source>
        <dbReference type="ARBA" id="ARBA00022448"/>
    </source>
</evidence>
<feature type="region of interest" description="Disordered" evidence="11">
    <location>
        <begin position="1296"/>
        <end position="1373"/>
    </location>
</feature>
<dbReference type="GO" id="GO:0005789">
    <property type="term" value="C:endoplasmic reticulum membrane"/>
    <property type="evidence" value="ECO:0007669"/>
    <property type="project" value="UniProtKB-SubCell"/>
</dbReference>
<feature type="compositionally biased region" description="Acidic residues" evidence="11">
    <location>
        <begin position="898"/>
        <end position="910"/>
    </location>
</feature>
<feature type="region of interest" description="Disordered" evidence="11">
    <location>
        <begin position="1506"/>
        <end position="1530"/>
    </location>
</feature>
<dbReference type="Pfam" id="PF25669">
    <property type="entry name" value="SMP_MUG190-like"/>
    <property type="match status" value="1"/>
</dbReference>
<dbReference type="CDD" id="cd21678">
    <property type="entry name" value="SMP_TCB"/>
    <property type="match status" value="1"/>
</dbReference>
<dbReference type="InterPro" id="IPR037765">
    <property type="entry name" value="C2B_Tricalbin"/>
</dbReference>
<dbReference type="CDD" id="cd00030">
    <property type="entry name" value="C2"/>
    <property type="match status" value="1"/>
</dbReference>
<evidence type="ECO:0000256" key="5">
    <source>
        <dbReference type="ARBA" id="ARBA00022737"/>
    </source>
</evidence>
<organism evidence="15 16">
    <name type="scientific">Cristinia sonorae</name>
    <dbReference type="NCBI Taxonomy" id="1940300"/>
    <lineage>
        <taxon>Eukaryota</taxon>
        <taxon>Fungi</taxon>
        <taxon>Dikarya</taxon>
        <taxon>Basidiomycota</taxon>
        <taxon>Agaricomycotina</taxon>
        <taxon>Agaricomycetes</taxon>
        <taxon>Agaricomycetidae</taxon>
        <taxon>Agaricales</taxon>
        <taxon>Pleurotineae</taxon>
        <taxon>Stephanosporaceae</taxon>
        <taxon>Cristinia</taxon>
    </lineage>
</organism>
<dbReference type="InterPro" id="IPR035892">
    <property type="entry name" value="C2_domain_sf"/>
</dbReference>
<protein>
    <submittedName>
        <fullName evidence="15">Tricalbin</fullName>
    </submittedName>
</protein>
<dbReference type="PANTHER" id="PTHR46980">
    <property type="entry name" value="TRICALBIN-1-RELATED"/>
    <property type="match status" value="1"/>
</dbReference>
<feature type="compositionally biased region" description="Basic residues" evidence="11">
    <location>
        <begin position="1521"/>
        <end position="1530"/>
    </location>
</feature>
<evidence type="ECO:0000259" key="14">
    <source>
        <dbReference type="PROSITE" id="PS51847"/>
    </source>
</evidence>
<evidence type="ECO:0000256" key="6">
    <source>
        <dbReference type="ARBA" id="ARBA00022824"/>
    </source>
</evidence>
<evidence type="ECO:0000313" key="15">
    <source>
        <dbReference type="EMBL" id="KAH8086661.1"/>
    </source>
</evidence>
<dbReference type="SUPFAM" id="SSF49562">
    <property type="entry name" value="C2 domain (Calcium/lipid-binding domain, CaLB)"/>
    <property type="match status" value="5"/>
</dbReference>
<dbReference type="Proteomes" id="UP000813824">
    <property type="component" value="Unassembled WGS sequence"/>
</dbReference>
<evidence type="ECO:0000256" key="8">
    <source>
        <dbReference type="ARBA" id="ARBA00023055"/>
    </source>
</evidence>
<keyword evidence="5" id="KW-0677">Repeat</keyword>
<feature type="domain" description="C2" evidence="13">
    <location>
        <begin position="577"/>
        <end position="699"/>
    </location>
</feature>
<dbReference type="InterPro" id="IPR037761">
    <property type="entry name" value="C2A_Tricalbin"/>
</dbReference>
<dbReference type="CDD" id="cd04052">
    <property type="entry name" value="C2B_Tricalbin-like"/>
    <property type="match status" value="1"/>
</dbReference>
<feature type="domain" description="C2" evidence="13">
    <location>
        <begin position="1112"/>
        <end position="1230"/>
    </location>
</feature>
<keyword evidence="4 12" id="KW-0812">Transmembrane</keyword>
<dbReference type="InterPro" id="IPR037756">
    <property type="entry name" value="C2D_Tricalbin"/>
</dbReference>
<feature type="domain" description="C2" evidence="13">
    <location>
        <begin position="429"/>
        <end position="552"/>
    </location>
</feature>
<keyword evidence="10 12" id="KW-0472">Membrane</keyword>
<comment type="caution">
    <text evidence="15">The sequence shown here is derived from an EMBL/GenBank/DDBJ whole genome shotgun (WGS) entry which is preliminary data.</text>
</comment>
<dbReference type="GO" id="GO:0061817">
    <property type="term" value="P:endoplasmic reticulum-plasma membrane tethering"/>
    <property type="evidence" value="ECO:0007669"/>
    <property type="project" value="InterPro"/>
</dbReference>
<dbReference type="PROSITE" id="PS50004">
    <property type="entry name" value="C2"/>
    <property type="match status" value="5"/>
</dbReference>
<accession>A0A8K0UFU0</accession>